<reference evidence="2 3" key="1">
    <citation type="submission" date="2024-03" db="EMBL/GenBank/DDBJ databases">
        <title>Draft genome sequence of Pseudonocardia nematodicida JCM 31783.</title>
        <authorList>
            <person name="Butdee W."/>
            <person name="Duangmal K."/>
        </authorList>
    </citation>
    <scope>NUCLEOTIDE SEQUENCE [LARGE SCALE GENOMIC DNA]</scope>
    <source>
        <strain evidence="2 3">JCM 31783</strain>
    </source>
</reference>
<accession>A0ABV1KJC1</accession>
<evidence type="ECO:0008006" key="4">
    <source>
        <dbReference type="Google" id="ProtNLM"/>
    </source>
</evidence>
<feature type="transmembrane region" description="Helical" evidence="1">
    <location>
        <begin position="256"/>
        <end position="286"/>
    </location>
</feature>
<keyword evidence="1" id="KW-0812">Transmembrane</keyword>
<gene>
    <name evidence="2" type="ORF">WIS52_29150</name>
</gene>
<protein>
    <recommendedName>
        <fullName evidence="4">Glycerophosphoryl diester phosphodiesterase membrane domain-containing protein</fullName>
    </recommendedName>
</protein>
<proteinExistence type="predicted"/>
<dbReference type="Proteomes" id="UP001494902">
    <property type="component" value="Unassembled WGS sequence"/>
</dbReference>
<name>A0ABV1KJC1_9PSEU</name>
<feature type="transmembrane region" description="Helical" evidence="1">
    <location>
        <begin position="133"/>
        <end position="160"/>
    </location>
</feature>
<evidence type="ECO:0000256" key="1">
    <source>
        <dbReference type="SAM" id="Phobius"/>
    </source>
</evidence>
<dbReference type="EMBL" id="JBEDNQ010000015">
    <property type="protein sequence ID" value="MEQ3554555.1"/>
    <property type="molecule type" value="Genomic_DNA"/>
</dbReference>
<feature type="transmembrane region" description="Helical" evidence="1">
    <location>
        <begin position="43"/>
        <end position="68"/>
    </location>
</feature>
<comment type="caution">
    <text evidence="2">The sequence shown here is derived from an EMBL/GenBank/DDBJ whole genome shotgun (WGS) entry which is preliminary data.</text>
</comment>
<keyword evidence="3" id="KW-1185">Reference proteome</keyword>
<evidence type="ECO:0000313" key="2">
    <source>
        <dbReference type="EMBL" id="MEQ3554555.1"/>
    </source>
</evidence>
<organism evidence="2 3">
    <name type="scientific">Pseudonocardia nematodicida</name>
    <dbReference type="NCBI Taxonomy" id="1206997"/>
    <lineage>
        <taxon>Bacteria</taxon>
        <taxon>Bacillati</taxon>
        <taxon>Actinomycetota</taxon>
        <taxon>Actinomycetes</taxon>
        <taxon>Pseudonocardiales</taxon>
        <taxon>Pseudonocardiaceae</taxon>
        <taxon>Pseudonocardia</taxon>
    </lineage>
</organism>
<keyword evidence="1" id="KW-1133">Transmembrane helix</keyword>
<sequence>MSTNEPGWGTPPEPQQGIVPARPLGAGEIVSGGVRFVRANPGVVLPLGLAAALAFVLPQVLVVLGRGFPPPATAPADPLAGTLPETLLAMVVALAVLPPVTATVLGTLLPVVQGRRGIRLAEAWAVARPRFGALYVVQIVVSMIGFVPLLIFSAIAPLWLSGGVRVFVALLVTLAVYAAMVYVSVLLALAPAAAAVEGLPWRDALWRSVELVRGSWWRCLGVQILVALSVAAASLVVVVPAVLLGIGAAVAGSAGAAIAVAAVAGLLLLAVLAAAYGFSIGAVGLLHHDQRLRRGATPGF</sequence>
<keyword evidence="1" id="KW-0472">Membrane</keyword>
<feature type="transmembrane region" description="Helical" evidence="1">
    <location>
        <begin position="88"/>
        <end position="112"/>
    </location>
</feature>
<feature type="transmembrane region" description="Helical" evidence="1">
    <location>
        <begin position="217"/>
        <end position="250"/>
    </location>
</feature>
<evidence type="ECO:0000313" key="3">
    <source>
        <dbReference type="Proteomes" id="UP001494902"/>
    </source>
</evidence>
<feature type="transmembrane region" description="Helical" evidence="1">
    <location>
        <begin position="166"/>
        <end position="196"/>
    </location>
</feature>
<dbReference type="RefSeq" id="WP_349301628.1">
    <property type="nucleotide sequence ID" value="NZ_JBEDNQ010000015.1"/>
</dbReference>